<dbReference type="PANTHER" id="PTHR46471:SF9">
    <property type="entry name" value="CHITIN DEACETYLASE"/>
    <property type="match status" value="1"/>
</dbReference>
<keyword evidence="2 7" id="KW-0147">Chitin-binding</keyword>
<name>A0AAD5S5R6_9FUNG</name>
<dbReference type="InterPro" id="IPR036861">
    <property type="entry name" value="Endochitinase-like_sf"/>
</dbReference>
<evidence type="ECO:0000256" key="5">
    <source>
        <dbReference type="ARBA" id="ARBA00022801"/>
    </source>
</evidence>
<feature type="domain" description="Chitin-binding type-1" evidence="8">
    <location>
        <begin position="148"/>
        <end position="193"/>
    </location>
</feature>
<evidence type="ECO:0000256" key="3">
    <source>
        <dbReference type="ARBA" id="ARBA00022723"/>
    </source>
</evidence>
<reference evidence="10" key="1">
    <citation type="submission" date="2020-05" db="EMBL/GenBank/DDBJ databases">
        <title>Phylogenomic resolution of chytrid fungi.</title>
        <authorList>
            <person name="Stajich J.E."/>
            <person name="Amses K."/>
            <person name="Simmons R."/>
            <person name="Seto K."/>
            <person name="Myers J."/>
            <person name="Bonds A."/>
            <person name="Quandt C.A."/>
            <person name="Barry K."/>
            <person name="Liu P."/>
            <person name="Grigoriev I."/>
            <person name="Longcore J.E."/>
            <person name="James T.Y."/>
        </authorList>
    </citation>
    <scope>NUCLEOTIDE SEQUENCE</scope>
    <source>
        <strain evidence="10">JEL0318</strain>
    </source>
</reference>
<dbReference type="EMBL" id="JADGJD010001583">
    <property type="protein sequence ID" value="KAJ3040083.1"/>
    <property type="molecule type" value="Genomic_DNA"/>
</dbReference>
<feature type="disulfide bond" evidence="7">
    <location>
        <begin position="161"/>
        <end position="173"/>
    </location>
</feature>
<keyword evidence="6" id="KW-0119">Carbohydrate metabolism</keyword>
<dbReference type="InterPro" id="IPR002509">
    <property type="entry name" value="NODB_dom"/>
</dbReference>
<dbReference type="GO" id="GO:0005975">
    <property type="term" value="P:carbohydrate metabolic process"/>
    <property type="evidence" value="ECO:0007669"/>
    <property type="project" value="InterPro"/>
</dbReference>
<dbReference type="Gene3D" id="3.20.20.370">
    <property type="entry name" value="Glycoside hydrolase/deacetylase"/>
    <property type="match status" value="1"/>
</dbReference>
<keyword evidence="7" id="KW-1015">Disulfide bond</keyword>
<dbReference type="SMART" id="SM00270">
    <property type="entry name" value="ChtBD1"/>
    <property type="match status" value="2"/>
</dbReference>
<dbReference type="SUPFAM" id="SSF88713">
    <property type="entry name" value="Glycoside hydrolase/deacetylase"/>
    <property type="match status" value="1"/>
</dbReference>
<feature type="domain" description="NodB homology" evidence="9">
    <location>
        <begin position="213"/>
        <end position="396"/>
    </location>
</feature>
<dbReference type="SUPFAM" id="SSF57016">
    <property type="entry name" value="Plant lectins/antimicrobial peptides"/>
    <property type="match status" value="1"/>
</dbReference>
<keyword evidence="4" id="KW-0732">Signal</keyword>
<dbReference type="PROSITE" id="PS50941">
    <property type="entry name" value="CHIT_BIND_I_2"/>
    <property type="match status" value="1"/>
</dbReference>
<evidence type="ECO:0000313" key="10">
    <source>
        <dbReference type="EMBL" id="KAJ3040083.1"/>
    </source>
</evidence>
<accession>A0AAD5S5R6</accession>
<dbReference type="GO" id="GO:0008061">
    <property type="term" value="F:chitin binding"/>
    <property type="evidence" value="ECO:0007669"/>
    <property type="project" value="UniProtKB-UniRule"/>
</dbReference>
<organism evidence="10 11">
    <name type="scientific">Rhizophlyctis rosea</name>
    <dbReference type="NCBI Taxonomy" id="64517"/>
    <lineage>
        <taxon>Eukaryota</taxon>
        <taxon>Fungi</taxon>
        <taxon>Fungi incertae sedis</taxon>
        <taxon>Chytridiomycota</taxon>
        <taxon>Chytridiomycota incertae sedis</taxon>
        <taxon>Chytridiomycetes</taxon>
        <taxon>Rhizophlyctidales</taxon>
        <taxon>Rhizophlyctidaceae</taxon>
        <taxon>Rhizophlyctis</taxon>
    </lineage>
</organism>
<evidence type="ECO:0000256" key="7">
    <source>
        <dbReference type="PROSITE-ProRule" id="PRU00261"/>
    </source>
</evidence>
<keyword evidence="5" id="KW-0378">Hydrolase</keyword>
<evidence type="ECO:0000256" key="6">
    <source>
        <dbReference type="ARBA" id="ARBA00023277"/>
    </source>
</evidence>
<feature type="disulfide bond" evidence="7">
    <location>
        <begin position="166"/>
        <end position="180"/>
    </location>
</feature>
<dbReference type="AlphaFoldDB" id="A0AAD5S5R6"/>
<evidence type="ECO:0000313" key="11">
    <source>
        <dbReference type="Proteomes" id="UP001212841"/>
    </source>
</evidence>
<dbReference type="InterPro" id="IPR001002">
    <property type="entry name" value="Chitin-bd_1"/>
</dbReference>
<evidence type="ECO:0000256" key="4">
    <source>
        <dbReference type="ARBA" id="ARBA00022729"/>
    </source>
</evidence>
<gene>
    <name evidence="10" type="ORF">HK097_002650</name>
</gene>
<evidence type="ECO:0008006" key="12">
    <source>
        <dbReference type="Google" id="ProtNLM"/>
    </source>
</evidence>
<dbReference type="CDD" id="cd10951">
    <property type="entry name" value="CE4_ClCDA_like"/>
    <property type="match status" value="1"/>
</dbReference>
<dbReference type="PROSITE" id="PS51677">
    <property type="entry name" value="NODB"/>
    <property type="match status" value="1"/>
</dbReference>
<evidence type="ECO:0000256" key="1">
    <source>
        <dbReference type="ARBA" id="ARBA00001941"/>
    </source>
</evidence>
<dbReference type="PANTHER" id="PTHR46471">
    <property type="entry name" value="CHITIN DEACETYLASE"/>
    <property type="match status" value="1"/>
</dbReference>
<sequence>MRYAHLDFAALPSAIAGQRPITAASVNAKPNGALGVTLKPPAGPPLPKRPSFPSGTVYVGNNKKCGPSNNGAVCSANLCCAYPLNTADHYCGSTAKHCGVGRCNGQFGSCWANGTVTATATTRTTTKTTTKTTTTSSAPAATRTAVSGDKCGVISGITWKCPIGECCSQYNYCGTTTAHCGTGCRTSFGQCGTSSPPTSSGPAKVIERCTQAGTMAVTFDDGPFEYTQSLINQFNAAGFKTTLFVNGNNWGCIYSYASALRSAFQSGHQIASHTWSHSHLPEISQSTLESEFTKVDAALKNIIGRSPTYFRPPFGESNSNVLATAGNFGYTKSILWSVDSFDYEEGRSMAQKQATYENLDRSIKHIALNHDVHETTVTQLVPYILKWAKDNGVKLVTVGECLGEASSKWYKDVGSFPASSPNLSC</sequence>
<dbReference type="Pfam" id="PF00187">
    <property type="entry name" value="Chitin_bind_1"/>
    <property type="match status" value="1"/>
</dbReference>
<keyword evidence="3" id="KW-0479">Metal-binding</keyword>
<keyword evidence="11" id="KW-1185">Reference proteome</keyword>
<comment type="caution">
    <text evidence="10">The sequence shown here is derived from an EMBL/GenBank/DDBJ whole genome shotgun (WGS) entry which is preliminary data.</text>
</comment>
<dbReference type="GO" id="GO:0046872">
    <property type="term" value="F:metal ion binding"/>
    <property type="evidence" value="ECO:0007669"/>
    <property type="project" value="UniProtKB-KW"/>
</dbReference>
<comment type="cofactor">
    <cofactor evidence="1">
        <name>Co(2+)</name>
        <dbReference type="ChEBI" id="CHEBI:48828"/>
    </cofactor>
</comment>
<dbReference type="GO" id="GO:0016810">
    <property type="term" value="F:hydrolase activity, acting on carbon-nitrogen (but not peptide) bonds"/>
    <property type="evidence" value="ECO:0007669"/>
    <property type="project" value="InterPro"/>
</dbReference>
<dbReference type="CDD" id="cd11618">
    <property type="entry name" value="ChtBD1_1"/>
    <property type="match status" value="1"/>
</dbReference>
<comment type="caution">
    <text evidence="7">Lacks conserved residue(s) required for the propagation of feature annotation.</text>
</comment>
<dbReference type="InterPro" id="IPR011330">
    <property type="entry name" value="Glyco_hydro/deAcase_b/a-brl"/>
</dbReference>
<evidence type="ECO:0000259" key="9">
    <source>
        <dbReference type="PROSITE" id="PS51677"/>
    </source>
</evidence>
<dbReference type="Pfam" id="PF01522">
    <property type="entry name" value="Polysacc_deac_1"/>
    <property type="match status" value="1"/>
</dbReference>
<dbReference type="Proteomes" id="UP001212841">
    <property type="component" value="Unassembled WGS sequence"/>
</dbReference>
<protein>
    <recommendedName>
        <fullName evidence="12">Chitin deacetylase</fullName>
    </recommendedName>
</protein>
<proteinExistence type="predicted"/>
<evidence type="ECO:0000259" key="8">
    <source>
        <dbReference type="PROSITE" id="PS50941"/>
    </source>
</evidence>
<dbReference type="Gene3D" id="3.30.60.10">
    <property type="entry name" value="Endochitinase-like"/>
    <property type="match status" value="1"/>
</dbReference>
<evidence type="ECO:0000256" key="2">
    <source>
        <dbReference type="ARBA" id="ARBA00022669"/>
    </source>
</evidence>